<keyword evidence="1" id="KW-1133">Transmembrane helix</keyword>
<reference evidence="2" key="2">
    <citation type="submission" date="2020-05" db="UniProtKB">
        <authorList>
            <consortium name="EnsemblMetazoa"/>
        </authorList>
    </citation>
    <scope>IDENTIFICATION</scope>
    <source>
        <strain evidence="2">IAEA</strain>
    </source>
</reference>
<dbReference type="Proteomes" id="UP000091820">
    <property type="component" value="Unassembled WGS sequence"/>
</dbReference>
<proteinExistence type="predicted"/>
<sequence>MPTKQNTANNVSNNRCSRHILLTLSAYPFPLLACFLLLESLRSQKLKWKCEIYPILNCLSCQVRQVRQVQQVLYVKYFMHFAVQVYRLLHNKGITMLFVFILSVNENVQQKKHENEIKINCCCCMTCDNTTKNFISYAEYS</sequence>
<dbReference type="VEuPathDB" id="VectorBase:GBRI014490"/>
<dbReference type="EnsemblMetazoa" id="GBRI014490-RA">
    <property type="protein sequence ID" value="GBRI014490-PA"/>
    <property type="gene ID" value="GBRI014490"/>
</dbReference>
<keyword evidence="3" id="KW-1185">Reference proteome</keyword>
<evidence type="ECO:0000313" key="2">
    <source>
        <dbReference type="EnsemblMetazoa" id="GBRI014490-PA"/>
    </source>
</evidence>
<accession>A0A1A9WCH8</accession>
<dbReference type="AlphaFoldDB" id="A0A1A9WCH8"/>
<reference evidence="3" key="1">
    <citation type="submission" date="2014-03" db="EMBL/GenBank/DDBJ databases">
        <authorList>
            <person name="Aksoy S."/>
            <person name="Warren W."/>
            <person name="Wilson R.K."/>
        </authorList>
    </citation>
    <scope>NUCLEOTIDE SEQUENCE [LARGE SCALE GENOMIC DNA]</scope>
    <source>
        <strain evidence="3">IAEA</strain>
    </source>
</reference>
<organism evidence="2 3">
    <name type="scientific">Glossina brevipalpis</name>
    <dbReference type="NCBI Taxonomy" id="37001"/>
    <lineage>
        <taxon>Eukaryota</taxon>
        <taxon>Metazoa</taxon>
        <taxon>Ecdysozoa</taxon>
        <taxon>Arthropoda</taxon>
        <taxon>Hexapoda</taxon>
        <taxon>Insecta</taxon>
        <taxon>Pterygota</taxon>
        <taxon>Neoptera</taxon>
        <taxon>Endopterygota</taxon>
        <taxon>Diptera</taxon>
        <taxon>Brachycera</taxon>
        <taxon>Muscomorpha</taxon>
        <taxon>Hippoboscoidea</taxon>
        <taxon>Glossinidae</taxon>
        <taxon>Glossina</taxon>
    </lineage>
</organism>
<name>A0A1A9WCH8_9MUSC</name>
<evidence type="ECO:0000313" key="3">
    <source>
        <dbReference type="Proteomes" id="UP000091820"/>
    </source>
</evidence>
<evidence type="ECO:0000256" key="1">
    <source>
        <dbReference type="SAM" id="Phobius"/>
    </source>
</evidence>
<protein>
    <submittedName>
        <fullName evidence="2">Uncharacterized protein</fullName>
    </submittedName>
</protein>
<keyword evidence="1" id="KW-0472">Membrane</keyword>
<keyword evidence="1" id="KW-0812">Transmembrane</keyword>
<feature type="transmembrane region" description="Helical" evidence="1">
    <location>
        <begin position="20"/>
        <end position="38"/>
    </location>
</feature>